<gene>
    <name evidence="2" type="ORF">EZMO1_3344</name>
</gene>
<protein>
    <recommendedName>
        <fullName evidence="4">3-keto-disaccharide hydrolase domain-containing protein</fullName>
    </recommendedName>
</protein>
<dbReference type="SUPFAM" id="SSF49899">
    <property type="entry name" value="Concanavalin A-like lectins/glucanases"/>
    <property type="match status" value="1"/>
</dbReference>
<dbReference type="KEGG" id="emp:EZMO1_3344"/>
<organism evidence="2 3">
    <name type="scientific">Endozoicomonas montiporae CL-33</name>
    <dbReference type="NCBI Taxonomy" id="570277"/>
    <lineage>
        <taxon>Bacteria</taxon>
        <taxon>Pseudomonadati</taxon>
        <taxon>Pseudomonadota</taxon>
        <taxon>Gammaproteobacteria</taxon>
        <taxon>Oceanospirillales</taxon>
        <taxon>Endozoicomonadaceae</taxon>
        <taxon>Endozoicomonas</taxon>
    </lineage>
</organism>
<dbReference type="AlphaFoldDB" id="A0A142BF13"/>
<proteinExistence type="predicted"/>
<dbReference type="PATRIC" id="fig|570277.3.peg.3593"/>
<dbReference type="EMBL" id="CP013251">
    <property type="protein sequence ID" value="AMO57339.1"/>
    <property type="molecule type" value="Genomic_DNA"/>
</dbReference>
<evidence type="ECO:0000256" key="1">
    <source>
        <dbReference type="SAM" id="MobiDB-lite"/>
    </source>
</evidence>
<sequence>MLTQLQEQTMSSLCRTLFFFSSLMLCIRGYSAPVPAKPTGSEPACYTFKEKGWHFYSNKKRPRLPVIGDKSEMLLIPDNQYQTGVAAAISSSVKPPFEVTFSYSTWDDDGSEWAIWNSADGLTFFFLKDISDYGTPPDGDSLGLKPEGDGYAVWLKLYGSRTITLSGQNNMILDWDRFKKAYSQRQWIPVKVTVLKDRIQVEANNQPVLNHHTDIDTRFSGMGFSAGTGAADAEIAVKKLCVTPLKTQAAETSPADPAFPGSVKDENFIPAPGLEGLDTVPAAPDSVNPKL</sequence>
<evidence type="ECO:0008006" key="4">
    <source>
        <dbReference type="Google" id="ProtNLM"/>
    </source>
</evidence>
<dbReference type="InterPro" id="IPR013320">
    <property type="entry name" value="ConA-like_dom_sf"/>
</dbReference>
<evidence type="ECO:0000313" key="3">
    <source>
        <dbReference type="Proteomes" id="UP000071065"/>
    </source>
</evidence>
<dbReference type="STRING" id="570277.EZMO1_3344"/>
<reference evidence="2 3" key="1">
    <citation type="journal article" date="2016" name="Front. Microbiol.">
        <title>Genomic Insight into the Host-Endosymbiont Relationship of Endozoicomonas montiporae CL-33(T) with its Coral Host.</title>
        <authorList>
            <person name="Ding J.-Y."/>
            <person name="Shiu J.-H."/>
            <person name="Chen W.-M."/>
            <person name="Chiang Y.-R."/>
            <person name="Tang S.-L."/>
        </authorList>
    </citation>
    <scope>NUCLEOTIDE SEQUENCE [LARGE SCALE GENOMIC DNA]</scope>
    <source>
        <strain evidence="2 3">CL-33</strain>
    </source>
</reference>
<dbReference type="Proteomes" id="UP000071065">
    <property type="component" value="Chromosome"/>
</dbReference>
<name>A0A142BF13_9GAMM</name>
<feature type="region of interest" description="Disordered" evidence="1">
    <location>
        <begin position="270"/>
        <end position="291"/>
    </location>
</feature>
<evidence type="ECO:0000313" key="2">
    <source>
        <dbReference type="EMBL" id="AMO57339.1"/>
    </source>
</evidence>
<accession>A0A142BF13</accession>